<dbReference type="InterPro" id="IPR048389">
    <property type="entry name" value="YciQ-like_C"/>
</dbReference>
<organism evidence="5 6">
    <name type="scientific">Methanosarcina mazei SarPi</name>
    <dbReference type="NCBI Taxonomy" id="1434115"/>
    <lineage>
        <taxon>Archaea</taxon>
        <taxon>Methanobacteriati</taxon>
        <taxon>Methanobacteriota</taxon>
        <taxon>Stenosarchaea group</taxon>
        <taxon>Methanomicrobia</taxon>
        <taxon>Methanosarcinales</taxon>
        <taxon>Methanosarcinaceae</taxon>
        <taxon>Methanosarcina</taxon>
    </lineage>
</organism>
<dbReference type="HOGENOM" id="CLU_026556_1_0_2"/>
<reference evidence="5 6" key="1">
    <citation type="submission" date="2014-07" db="EMBL/GenBank/DDBJ databases">
        <title>Methanogenic archaea and the global carbon cycle.</title>
        <authorList>
            <person name="Henriksen J.R."/>
            <person name="Luke J."/>
            <person name="Reinhart S."/>
            <person name="Benedict M.N."/>
            <person name="Youngblut N.D."/>
            <person name="Metcalf M.E."/>
            <person name="Whitaker R.J."/>
            <person name="Metcalf W.W."/>
        </authorList>
    </citation>
    <scope>NUCLEOTIDE SEQUENCE [LARGE SCALE GENOMIC DNA]</scope>
    <source>
        <strain evidence="5 6">SarPi</strain>
    </source>
</reference>
<evidence type="ECO:0008006" key="7">
    <source>
        <dbReference type="Google" id="ProtNLM"/>
    </source>
</evidence>
<evidence type="ECO:0000256" key="1">
    <source>
        <dbReference type="SAM" id="MobiDB-lite"/>
    </source>
</evidence>
<gene>
    <name evidence="5" type="ORF">MSMAP_1961</name>
</gene>
<evidence type="ECO:0000256" key="2">
    <source>
        <dbReference type="SAM" id="Phobius"/>
    </source>
</evidence>
<feature type="transmembrane region" description="Helical" evidence="2">
    <location>
        <begin position="528"/>
        <end position="549"/>
    </location>
</feature>
<feature type="domain" description="DUF2207" evidence="3">
    <location>
        <begin position="50"/>
        <end position="220"/>
    </location>
</feature>
<dbReference type="Pfam" id="PF09972">
    <property type="entry name" value="DUF2207"/>
    <property type="match status" value="1"/>
</dbReference>
<proteinExistence type="predicted"/>
<feature type="domain" description="Predicted membrane protein YciQ-like C-terminal" evidence="4">
    <location>
        <begin position="359"/>
        <end position="642"/>
    </location>
</feature>
<evidence type="ECO:0000259" key="4">
    <source>
        <dbReference type="Pfam" id="PF20990"/>
    </source>
</evidence>
<dbReference type="PATRIC" id="fig|1434115.4.peg.2515"/>
<evidence type="ECO:0000313" key="5">
    <source>
        <dbReference type="EMBL" id="AKB61946.1"/>
    </source>
</evidence>
<dbReference type="AlphaFoldDB" id="A0A0E3LSK8"/>
<dbReference type="RefSeq" id="WP_226987604.1">
    <property type="nucleotide sequence ID" value="NZ_CP009511.1"/>
</dbReference>
<keyword evidence="2" id="KW-1133">Transmembrane helix</keyword>
<keyword evidence="2" id="KW-0472">Membrane</keyword>
<feature type="region of interest" description="Disordered" evidence="1">
    <location>
        <begin position="293"/>
        <end position="347"/>
    </location>
</feature>
<dbReference type="InterPro" id="IPR018702">
    <property type="entry name" value="DUF2207"/>
</dbReference>
<evidence type="ECO:0000259" key="3">
    <source>
        <dbReference type="Pfam" id="PF09972"/>
    </source>
</evidence>
<keyword evidence="2" id="KW-0812">Transmembrane</keyword>
<protein>
    <recommendedName>
        <fullName evidence="7">DUF2207 domain-containing protein</fullName>
    </recommendedName>
</protein>
<dbReference type="Pfam" id="PF20990">
    <property type="entry name" value="DUF2207_C"/>
    <property type="match status" value="1"/>
</dbReference>
<dbReference type="GeneID" id="24865200"/>
<feature type="compositionally biased region" description="Basic and acidic residues" evidence="1">
    <location>
        <begin position="684"/>
        <end position="702"/>
    </location>
</feature>
<evidence type="ECO:0000313" key="6">
    <source>
        <dbReference type="Proteomes" id="UP000033116"/>
    </source>
</evidence>
<name>A0A0E3LSK8_METMZ</name>
<dbReference type="Proteomes" id="UP000033116">
    <property type="component" value="Chromosome"/>
</dbReference>
<accession>A0A0E3LSK8</accession>
<sequence>MRLSNGSFEPARGSNVARGSGVNSIALKIFLLLLIVPFLSPQTSARDYTLEEATANITIYPEGAVHVEESVSYTFDGDYNYVYRMIRTSTEESIRNIKGYCSDDACKFRVERISEGYRLIGDLPEHTPENLTFYVSYDHYGAVKVHDDVSEFRRQWGEEWEKPLGNLKVNITFPLKNDSEILYWTHPAGYTQEENLNHNVLNLKTEEIPSSYDYKVRVVFPKIESPDSSSVRIDNEKNLEKILAEEKEYRQKELKLEGLYDITLYFLFFVLVIPVFIYLIYGRELKTGLEEKTGYEGETNSEEKTNSEGKTNPEEKTDHEMETNSEEGAGHEKETGHEDRSDHESKTDYKRKIRLIEIYKRKPDEDFRPAVVNAIMKGRLGIPTIDGFTATFMDLANRGYISLRNSGPEEADSSNISGSEPEDFMIELNHEMCPEIKGKYYEIEGKHPEVRGSKSELKESELIDFEKDILKLLNDHSSERKVSWREFRKELEGTEEFYKFIMSWGKKVRKHSEIDRFFQSTGSTYMNLFSRAILASAIVYYIALSGYFPSSEFPGVSKVNTLTALIGIWGFIMTKNSEIFVKVFGRWTSEGKLYYELWGNFREYITDQSALKNCPPESVKIWDSYLVYAASLGVAKQAFRNMSLIVPFEKLEESSFRPISYHYYDHSVHGFENACSSPNQGVDGTERSSKSSSFKERGDGPE</sequence>
<dbReference type="EMBL" id="CP009511">
    <property type="protein sequence ID" value="AKB61946.1"/>
    <property type="molecule type" value="Genomic_DNA"/>
</dbReference>
<feature type="transmembrane region" description="Helical" evidence="2">
    <location>
        <begin position="555"/>
        <end position="572"/>
    </location>
</feature>
<feature type="transmembrane region" description="Helical" evidence="2">
    <location>
        <begin position="262"/>
        <end position="281"/>
    </location>
</feature>
<feature type="region of interest" description="Disordered" evidence="1">
    <location>
        <begin position="676"/>
        <end position="702"/>
    </location>
</feature>